<dbReference type="Proteomes" id="UP001596135">
    <property type="component" value="Unassembled WGS sequence"/>
</dbReference>
<reference evidence="3" key="1">
    <citation type="journal article" date="2019" name="Int. J. Syst. Evol. Microbiol.">
        <title>The Global Catalogue of Microorganisms (GCM) 10K type strain sequencing project: providing services to taxonomists for standard genome sequencing and annotation.</title>
        <authorList>
            <consortium name="The Broad Institute Genomics Platform"/>
            <consortium name="The Broad Institute Genome Sequencing Center for Infectious Disease"/>
            <person name="Wu L."/>
            <person name="Ma J."/>
        </authorList>
    </citation>
    <scope>NUCLEOTIDE SEQUENCE [LARGE SCALE GENOMIC DNA]</scope>
    <source>
        <strain evidence="3">CCUG 54522</strain>
    </source>
</reference>
<keyword evidence="1" id="KW-0812">Transmembrane</keyword>
<evidence type="ECO:0000313" key="3">
    <source>
        <dbReference type="Proteomes" id="UP001596135"/>
    </source>
</evidence>
<sequence>MSMVGFFGSGWLVTFVGPVVAGGLLAFLASFGVVYSQTSAPSTNPADKAILTYGTN</sequence>
<keyword evidence="3" id="KW-1185">Reference proteome</keyword>
<comment type="caution">
    <text evidence="2">The sequence shown here is derived from an EMBL/GenBank/DDBJ whole genome shotgun (WGS) entry which is preliminary data.</text>
</comment>
<gene>
    <name evidence="2" type="ORF">ACFPYL_11340</name>
</gene>
<protein>
    <submittedName>
        <fullName evidence="2">Uncharacterized protein</fullName>
    </submittedName>
</protein>
<evidence type="ECO:0000313" key="2">
    <source>
        <dbReference type="EMBL" id="MFC6043674.1"/>
    </source>
</evidence>
<keyword evidence="1" id="KW-1133">Transmembrane helix</keyword>
<accession>A0ABW1LJL3</accession>
<evidence type="ECO:0000256" key="1">
    <source>
        <dbReference type="SAM" id="Phobius"/>
    </source>
</evidence>
<keyword evidence="1" id="KW-0472">Membrane</keyword>
<organism evidence="2 3">
    <name type="scientific">Nocardioides hankookensis</name>
    <dbReference type="NCBI Taxonomy" id="443157"/>
    <lineage>
        <taxon>Bacteria</taxon>
        <taxon>Bacillati</taxon>
        <taxon>Actinomycetota</taxon>
        <taxon>Actinomycetes</taxon>
        <taxon>Propionibacteriales</taxon>
        <taxon>Nocardioidaceae</taxon>
        <taxon>Nocardioides</taxon>
    </lineage>
</organism>
<proteinExistence type="predicted"/>
<dbReference type="EMBL" id="JBHSRJ010000004">
    <property type="protein sequence ID" value="MFC6043674.1"/>
    <property type="molecule type" value="Genomic_DNA"/>
</dbReference>
<name>A0ABW1LJL3_9ACTN</name>
<feature type="transmembrane region" description="Helical" evidence="1">
    <location>
        <begin position="12"/>
        <end position="35"/>
    </location>
</feature>
<dbReference type="RefSeq" id="WP_379153930.1">
    <property type="nucleotide sequence ID" value="NZ_JBHSRJ010000004.1"/>
</dbReference>